<dbReference type="PANTHER" id="PTHR12277:SF197">
    <property type="entry name" value="CHROMOSOME UNDETERMINED SCAFFOLD_38, WHOLE GENOME SHOTGUN SEQUENCE"/>
    <property type="match status" value="1"/>
</dbReference>
<dbReference type="InterPro" id="IPR029058">
    <property type="entry name" value="AB_hydrolase_fold"/>
</dbReference>
<accession>A0AAD1XHB9</accession>
<protein>
    <submittedName>
        <fullName evidence="1">Uncharacterized protein</fullName>
    </submittedName>
</protein>
<dbReference type="AlphaFoldDB" id="A0AAD1XHB9"/>
<dbReference type="Gene3D" id="3.40.50.1820">
    <property type="entry name" value="alpha/beta hydrolase"/>
    <property type="match status" value="1"/>
</dbReference>
<dbReference type="PANTHER" id="PTHR12277">
    <property type="entry name" value="ALPHA/BETA HYDROLASE DOMAIN-CONTAINING PROTEIN"/>
    <property type="match status" value="1"/>
</dbReference>
<keyword evidence="2" id="KW-1185">Reference proteome</keyword>
<evidence type="ECO:0000313" key="1">
    <source>
        <dbReference type="EMBL" id="CAI2372670.1"/>
    </source>
</evidence>
<dbReference type="SUPFAM" id="SSF53474">
    <property type="entry name" value="alpha/beta-Hydrolases"/>
    <property type="match status" value="1"/>
</dbReference>
<sequence>MNLNCIVFPAPRPFYFGEGDFRQDGSLIFVPIDKRNYNSTFEMSKNTPEVHPESVVEELKERDKKTFPCFYIPYELEEGSSKIIIYLHGNAEDLCGCGEMMRRLSVAFKCHVIGVEYPGYGVCYQQKVSSKEILQRSMRLYEFLTKEFGYDDKDIIIFGRSLGTGAAIQTAAANKPGLLVLMSAYTKIKKVAKDICCCSPCLVKERFRSINFIKKLNCPFYLIHGRNDKVIKPHHSEDLYARAIKCGKEELCGITIRAEMDHNNFSFTIDISEPIKEFMKEMKISTEVNQDDPEELRLCKLKDFKDLGKTPPEYEEEALKDKYLEKRSKSCCIIF</sequence>
<proteinExistence type="predicted"/>
<dbReference type="EMBL" id="CAMPGE010013966">
    <property type="protein sequence ID" value="CAI2372670.1"/>
    <property type="molecule type" value="Genomic_DNA"/>
</dbReference>
<reference evidence="1" key="1">
    <citation type="submission" date="2023-07" db="EMBL/GenBank/DDBJ databases">
        <authorList>
            <consortium name="AG Swart"/>
            <person name="Singh M."/>
            <person name="Singh A."/>
            <person name="Seah K."/>
            <person name="Emmerich C."/>
        </authorList>
    </citation>
    <scope>NUCLEOTIDE SEQUENCE</scope>
    <source>
        <strain evidence="1">DP1</strain>
    </source>
</reference>
<comment type="caution">
    <text evidence="1">The sequence shown here is derived from an EMBL/GenBank/DDBJ whole genome shotgun (WGS) entry which is preliminary data.</text>
</comment>
<name>A0AAD1XHB9_EUPCR</name>
<gene>
    <name evidence="1" type="ORF">ECRASSUSDP1_LOCUS14001</name>
</gene>
<dbReference type="Proteomes" id="UP001295684">
    <property type="component" value="Unassembled WGS sequence"/>
</dbReference>
<evidence type="ECO:0000313" key="2">
    <source>
        <dbReference type="Proteomes" id="UP001295684"/>
    </source>
</evidence>
<organism evidence="1 2">
    <name type="scientific">Euplotes crassus</name>
    <dbReference type="NCBI Taxonomy" id="5936"/>
    <lineage>
        <taxon>Eukaryota</taxon>
        <taxon>Sar</taxon>
        <taxon>Alveolata</taxon>
        <taxon>Ciliophora</taxon>
        <taxon>Intramacronucleata</taxon>
        <taxon>Spirotrichea</taxon>
        <taxon>Hypotrichia</taxon>
        <taxon>Euplotida</taxon>
        <taxon>Euplotidae</taxon>
        <taxon>Moneuplotes</taxon>
    </lineage>
</organism>